<dbReference type="Pfam" id="PF00691">
    <property type="entry name" value="OmpA"/>
    <property type="match status" value="1"/>
</dbReference>
<dbReference type="PROSITE" id="PS51123">
    <property type="entry name" value="OMPA_2"/>
    <property type="match status" value="1"/>
</dbReference>
<keyword evidence="8 10" id="KW-0472">Membrane</keyword>
<feature type="domain" description="OmpA-like" evidence="13">
    <location>
        <begin position="197"/>
        <end position="315"/>
    </location>
</feature>
<keyword evidence="6" id="KW-0406">Ion transport</keyword>
<comment type="subcellular location">
    <subcellularLocation>
        <location evidence="1">Cell outer membrane</location>
        <topology evidence="1">Multi-pass membrane protein</topology>
    </subcellularLocation>
</comment>
<evidence type="ECO:0000313" key="15">
    <source>
        <dbReference type="Proteomes" id="UP000278792"/>
    </source>
</evidence>
<feature type="signal peptide" evidence="12">
    <location>
        <begin position="1"/>
        <end position="21"/>
    </location>
</feature>
<comment type="similarity">
    <text evidence="2">Belongs to the outer membrane OOP (TC 1.B.6) superfamily. OmpA family.</text>
</comment>
<keyword evidence="7" id="KW-0626">Porin</keyword>
<dbReference type="Gene3D" id="2.40.160.20">
    <property type="match status" value="1"/>
</dbReference>
<feature type="chain" id="PRO_5018243282" evidence="12">
    <location>
        <begin position="22"/>
        <end position="320"/>
    </location>
</feature>
<evidence type="ECO:0000256" key="4">
    <source>
        <dbReference type="ARBA" id="ARBA00022452"/>
    </source>
</evidence>
<keyword evidence="3" id="KW-0813">Transport</keyword>
<dbReference type="InterPro" id="IPR036737">
    <property type="entry name" value="OmpA-like_sf"/>
</dbReference>
<dbReference type="RefSeq" id="WP_123780465.1">
    <property type="nucleotide sequence ID" value="NZ_RKIK01000004.1"/>
</dbReference>
<dbReference type="InterPro" id="IPR000498">
    <property type="entry name" value="OmpA-like_TM_dom"/>
</dbReference>
<dbReference type="InterPro" id="IPR006664">
    <property type="entry name" value="OMP_bac"/>
</dbReference>
<dbReference type="PRINTS" id="PR01023">
    <property type="entry name" value="NAFLGMOTY"/>
</dbReference>
<dbReference type="GO" id="GO:0006811">
    <property type="term" value="P:monoatomic ion transport"/>
    <property type="evidence" value="ECO:0007669"/>
    <property type="project" value="UniProtKB-KW"/>
</dbReference>
<evidence type="ECO:0000259" key="13">
    <source>
        <dbReference type="PROSITE" id="PS51123"/>
    </source>
</evidence>
<evidence type="ECO:0000256" key="2">
    <source>
        <dbReference type="ARBA" id="ARBA00005710"/>
    </source>
</evidence>
<proteinExistence type="inferred from homology"/>
<evidence type="ECO:0000256" key="9">
    <source>
        <dbReference type="ARBA" id="ARBA00023237"/>
    </source>
</evidence>
<evidence type="ECO:0000256" key="12">
    <source>
        <dbReference type="SAM" id="SignalP"/>
    </source>
</evidence>
<sequence>MKKLAVVISATLAMTAGAANAAPYLGAKVGYSWLNDECVAGQACSDDDSASGGIFGGYEFNDFLALEAGWDYLGKFTAAGLNDDSVDAFTLAPKLTFGLTDAVDVYGKFGGAYVNYGDESDESFLGALGVEFDVMENGKVRVEYQALTDINNDITRAFANTASIGFAYSFGGNDEAQPEPVVEEEVMVEEVVETVVMTKTFDATLLDTETFALNSSKLKPGSESKLDELVQLLNQYPQAQVEIVGYTDSSGAAEYNQKLSEKRAQSVAAVLADRGIDPNRITVSGEGENNPIASNETSEGRSQNRRVEISVPEFEYTVEQ</sequence>
<evidence type="ECO:0000256" key="6">
    <source>
        <dbReference type="ARBA" id="ARBA00023065"/>
    </source>
</evidence>
<dbReference type="InterPro" id="IPR050330">
    <property type="entry name" value="Bact_OuterMem_StrucFunc"/>
</dbReference>
<dbReference type="CDD" id="cd07185">
    <property type="entry name" value="OmpA_C-like"/>
    <property type="match status" value="1"/>
</dbReference>
<feature type="compositionally biased region" description="Polar residues" evidence="11">
    <location>
        <begin position="291"/>
        <end position="301"/>
    </location>
</feature>
<dbReference type="Pfam" id="PF01389">
    <property type="entry name" value="OmpA_membrane"/>
    <property type="match status" value="1"/>
</dbReference>
<dbReference type="PANTHER" id="PTHR30329">
    <property type="entry name" value="STATOR ELEMENT OF FLAGELLAR MOTOR COMPLEX"/>
    <property type="match status" value="1"/>
</dbReference>
<dbReference type="SUPFAM" id="SSF103088">
    <property type="entry name" value="OmpA-like"/>
    <property type="match status" value="1"/>
</dbReference>
<evidence type="ECO:0000256" key="1">
    <source>
        <dbReference type="ARBA" id="ARBA00004571"/>
    </source>
</evidence>
<dbReference type="GO" id="GO:0046930">
    <property type="term" value="C:pore complex"/>
    <property type="evidence" value="ECO:0007669"/>
    <property type="project" value="UniProtKB-KW"/>
</dbReference>
<accession>A0A3N3E5P0</accession>
<feature type="region of interest" description="Disordered" evidence="11">
    <location>
        <begin position="281"/>
        <end position="312"/>
    </location>
</feature>
<evidence type="ECO:0000256" key="3">
    <source>
        <dbReference type="ARBA" id="ARBA00022448"/>
    </source>
</evidence>
<dbReference type="GO" id="GO:0015288">
    <property type="term" value="F:porin activity"/>
    <property type="evidence" value="ECO:0007669"/>
    <property type="project" value="UniProtKB-KW"/>
</dbReference>
<reference evidence="14 15" key="1">
    <citation type="submission" date="2018-11" db="EMBL/GenBank/DDBJ databases">
        <title>Vibrio ponticus strain CAIM 1751 pathogenic for the snapper Lutjanus guttatus.</title>
        <authorList>
            <person name="Soto-Rodriguez S."/>
            <person name="Lozano-Olvera R."/>
            <person name="Gomez-Gil B."/>
        </authorList>
    </citation>
    <scope>NUCLEOTIDE SEQUENCE [LARGE SCALE GENOMIC DNA]</scope>
    <source>
        <strain evidence="14 15">CAIM 1751</strain>
    </source>
</reference>
<evidence type="ECO:0000256" key="10">
    <source>
        <dbReference type="PROSITE-ProRule" id="PRU00473"/>
    </source>
</evidence>
<dbReference type="AlphaFoldDB" id="A0A3N3E5P0"/>
<name>A0A3N3E5P0_9VIBR</name>
<dbReference type="InterPro" id="IPR011250">
    <property type="entry name" value="OMP/PagP_B-barrel"/>
</dbReference>
<protein>
    <submittedName>
        <fullName evidence="14">OmpA family protein</fullName>
    </submittedName>
</protein>
<organism evidence="14 15">
    <name type="scientific">Vibrio ponticus</name>
    <dbReference type="NCBI Taxonomy" id="265668"/>
    <lineage>
        <taxon>Bacteria</taxon>
        <taxon>Pseudomonadati</taxon>
        <taxon>Pseudomonadota</taxon>
        <taxon>Gammaproteobacteria</taxon>
        <taxon>Vibrionales</taxon>
        <taxon>Vibrionaceae</taxon>
        <taxon>Vibrio</taxon>
    </lineage>
</organism>
<evidence type="ECO:0000256" key="5">
    <source>
        <dbReference type="ARBA" id="ARBA00022692"/>
    </source>
</evidence>
<evidence type="ECO:0000256" key="11">
    <source>
        <dbReference type="SAM" id="MobiDB-lite"/>
    </source>
</evidence>
<dbReference type="PANTHER" id="PTHR30329:SF21">
    <property type="entry name" value="LIPOPROTEIN YIAD-RELATED"/>
    <property type="match status" value="1"/>
</dbReference>
<keyword evidence="9" id="KW-0998">Cell outer membrane</keyword>
<dbReference type="Gene3D" id="3.30.1330.60">
    <property type="entry name" value="OmpA-like domain"/>
    <property type="match status" value="1"/>
</dbReference>
<evidence type="ECO:0000256" key="7">
    <source>
        <dbReference type="ARBA" id="ARBA00023114"/>
    </source>
</evidence>
<gene>
    <name evidence="14" type="ORF">EGH82_02930</name>
</gene>
<dbReference type="GO" id="GO:0009279">
    <property type="term" value="C:cell outer membrane"/>
    <property type="evidence" value="ECO:0007669"/>
    <property type="project" value="UniProtKB-SubCell"/>
</dbReference>
<dbReference type="EMBL" id="RKIK01000004">
    <property type="protein sequence ID" value="ROV62033.1"/>
    <property type="molecule type" value="Genomic_DNA"/>
</dbReference>
<dbReference type="PRINTS" id="PR01021">
    <property type="entry name" value="OMPADOMAIN"/>
</dbReference>
<keyword evidence="12" id="KW-0732">Signal</keyword>
<comment type="caution">
    <text evidence="14">The sequence shown here is derived from an EMBL/GenBank/DDBJ whole genome shotgun (WGS) entry which is preliminary data.</text>
</comment>
<dbReference type="SUPFAM" id="SSF56925">
    <property type="entry name" value="OMPA-like"/>
    <property type="match status" value="1"/>
</dbReference>
<dbReference type="Proteomes" id="UP000278792">
    <property type="component" value="Unassembled WGS sequence"/>
</dbReference>
<evidence type="ECO:0000313" key="14">
    <source>
        <dbReference type="EMBL" id="ROV62033.1"/>
    </source>
</evidence>
<evidence type="ECO:0000256" key="8">
    <source>
        <dbReference type="ARBA" id="ARBA00023136"/>
    </source>
</evidence>
<keyword evidence="5" id="KW-0812">Transmembrane</keyword>
<dbReference type="InterPro" id="IPR006665">
    <property type="entry name" value="OmpA-like"/>
</dbReference>
<keyword evidence="4" id="KW-1134">Transmembrane beta strand</keyword>